<dbReference type="GO" id="GO:0010467">
    <property type="term" value="P:gene expression"/>
    <property type="evidence" value="ECO:0007669"/>
    <property type="project" value="UniProtKB-ARBA"/>
</dbReference>
<dbReference type="InterPro" id="IPR042116">
    <property type="entry name" value="TypA/BipA_C"/>
</dbReference>
<keyword evidence="3" id="KW-0699">rRNA-binding</keyword>
<keyword evidence="1 3" id="KW-0342">GTP-binding</keyword>
<dbReference type="SMART" id="SM00838">
    <property type="entry name" value="EFG_C"/>
    <property type="match status" value="1"/>
</dbReference>
<proteinExistence type="inferred from homology"/>
<gene>
    <name evidence="5" type="primary">typA</name>
    <name evidence="3" type="synonym">bipA</name>
    <name evidence="5" type="ORF">FJM65_19925</name>
</gene>
<dbReference type="PROSITE" id="PS51722">
    <property type="entry name" value="G_TR_2"/>
    <property type="match status" value="1"/>
</dbReference>
<reference evidence="5 6" key="1">
    <citation type="submission" date="2019-06" db="EMBL/GenBank/DDBJ databases">
        <title>A novel bacterium of genus Pontibacter, isolated from marine sediment.</title>
        <authorList>
            <person name="Huang H."/>
            <person name="Mo K."/>
            <person name="Hu Y."/>
        </authorList>
    </citation>
    <scope>NUCLEOTIDE SEQUENCE [LARGE SCALE GENOMIC DNA]</scope>
    <source>
        <strain evidence="5 6">HB172049</strain>
    </source>
</reference>
<dbReference type="GO" id="GO:0005829">
    <property type="term" value="C:cytosol"/>
    <property type="evidence" value="ECO:0007669"/>
    <property type="project" value="TreeGrafter"/>
</dbReference>
<evidence type="ECO:0000313" key="6">
    <source>
        <dbReference type="Proteomes" id="UP000316727"/>
    </source>
</evidence>
<evidence type="ECO:0000313" key="5">
    <source>
        <dbReference type="EMBL" id="TPE40611.1"/>
    </source>
</evidence>
<dbReference type="InterPro" id="IPR009000">
    <property type="entry name" value="Transl_B-barrel_sf"/>
</dbReference>
<comment type="catalytic activity">
    <reaction evidence="2 3">
        <text>GTP + H2O = GDP + phosphate + H(+)</text>
        <dbReference type="Rhea" id="RHEA:19669"/>
        <dbReference type="ChEBI" id="CHEBI:15377"/>
        <dbReference type="ChEBI" id="CHEBI:15378"/>
        <dbReference type="ChEBI" id="CHEBI:37565"/>
        <dbReference type="ChEBI" id="CHEBI:43474"/>
        <dbReference type="ChEBI" id="CHEBI:58189"/>
    </reaction>
</comment>
<dbReference type="GO" id="GO:0009409">
    <property type="term" value="P:response to cold"/>
    <property type="evidence" value="ECO:0007669"/>
    <property type="project" value="UniProtKB-ARBA"/>
</dbReference>
<dbReference type="Gene3D" id="3.30.70.240">
    <property type="match status" value="1"/>
</dbReference>
<dbReference type="FunFam" id="3.30.70.240:FF:000002">
    <property type="entry name" value="GTP-binding protein TypA"/>
    <property type="match status" value="1"/>
</dbReference>
<dbReference type="HAMAP" id="MF_00849">
    <property type="entry name" value="BipA"/>
    <property type="match status" value="1"/>
</dbReference>
<dbReference type="GO" id="GO:0000027">
    <property type="term" value="P:ribosomal large subunit assembly"/>
    <property type="evidence" value="ECO:0007669"/>
    <property type="project" value="UniProtKB-UniRule"/>
</dbReference>
<dbReference type="RefSeq" id="WP_140623905.1">
    <property type="nucleotide sequence ID" value="NZ_VFRQ01000017.1"/>
</dbReference>
<dbReference type="InterPro" id="IPR006298">
    <property type="entry name" value="BipA"/>
</dbReference>
<evidence type="ECO:0000256" key="3">
    <source>
        <dbReference type="HAMAP-Rule" id="MF_00849"/>
    </source>
</evidence>
<dbReference type="InterPro" id="IPR005225">
    <property type="entry name" value="Small_GTP-bd"/>
</dbReference>
<dbReference type="CDD" id="cd16263">
    <property type="entry name" value="BipA_III"/>
    <property type="match status" value="1"/>
</dbReference>
<dbReference type="InterPro" id="IPR031157">
    <property type="entry name" value="G_TR_CS"/>
</dbReference>
<dbReference type="GO" id="GO:0000049">
    <property type="term" value="F:tRNA binding"/>
    <property type="evidence" value="ECO:0007669"/>
    <property type="project" value="UniProtKB-KW"/>
</dbReference>
<evidence type="ECO:0000256" key="2">
    <source>
        <dbReference type="ARBA" id="ARBA00048548"/>
    </source>
</evidence>
<dbReference type="Proteomes" id="UP000316727">
    <property type="component" value="Unassembled WGS sequence"/>
</dbReference>
<dbReference type="EMBL" id="VFRQ01000017">
    <property type="protein sequence ID" value="TPE40611.1"/>
    <property type="molecule type" value="Genomic_DNA"/>
</dbReference>
<dbReference type="NCBIfam" id="TIGR01394">
    <property type="entry name" value="TypA_BipA"/>
    <property type="match status" value="1"/>
</dbReference>
<dbReference type="NCBIfam" id="TIGR00231">
    <property type="entry name" value="small_GTP"/>
    <property type="match status" value="1"/>
</dbReference>
<comment type="similarity">
    <text evidence="3">Belongs to the TRAFAC class translation factor GTPase superfamily. Classic translation factor GTPase family. BipA subfamily.</text>
</comment>
<dbReference type="SUPFAM" id="SSF54980">
    <property type="entry name" value="EF-G C-terminal domain-like"/>
    <property type="match status" value="2"/>
</dbReference>
<dbReference type="InterPro" id="IPR035651">
    <property type="entry name" value="BipA_V"/>
</dbReference>
<dbReference type="GO" id="GO:0019843">
    <property type="term" value="F:rRNA binding"/>
    <property type="evidence" value="ECO:0007669"/>
    <property type="project" value="UniProtKB-KW"/>
</dbReference>
<keyword evidence="3" id="KW-0820">tRNA-binding</keyword>
<dbReference type="Pfam" id="PF00009">
    <property type="entry name" value="GTP_EFTU"/>
    <property type="match status" value="1"/>
</dbReference>
<dbReference type="Pfam" id="PF21018">
    <property type="entry name" value="BipA_C"/>
    <property type="match status" value="1"/>
</dbReference>
<dbReference type="InterPro" id="IPR047043">
    <property type="entry name" value="BipA_III"/>
</dbReference>
<dbReference type="PROSITE" id="PS00301">
    <property type="entry name" value="G_TR_1"/>
    <property type="match status" value="1"/>
</dbReference>
<dbReference type="GO" id="GO:0043022">
    <property type="term" value="F:ribosome binding"/>
    <property type="evidence" value="ECO:0007669"/>
    <property type="project" value="UniProtKB-UniRule"/>
</dbReference>
<feature type="domain" description="Tr-type G" evidence="4">
    <location>
        <begin position="2"/>
        <end position="198"/>
    </location>
</feature>
<keyword evidence="3" id="KW-0694">RNA-binding</keyword>
<dbReference type="GO" id="GO:0003924">
    <property type="term" value="F:GTPase activity"/>
    <property type="evidence" value="ECO:0007669"/>
    <property type="project" value="UniProtKB-UniRule"/>
</dbReference>
<dbReference type="FunFam" id="3.40.50.300:FF:000055">
    <property type="entry name" value="GTP-binding protein TypA"/>
    <property type="match status" value="1"/>
</dbReference>
<dbReference type="InterPro" id="IPR035647">
    <property type="entry name" value="EFG_III/V"/>
</dbReference>
<dbReference type="FunFam" id="2.40.30.10:FF:000016">
    <property type="entry name" value="GTP-binding protein TypA"/>
    <property type="match status" value="1"/>
</dbReference>
<dbReference type="Gene3D" id="2.40.30.10">
    <property type="entry name" value="Translation factors"/>
    <property type="match status" value="1"/>
</dbReference>
<feature type="binding site" evidence="3">
    <location>
        <begin position="127"/>
        <end position="130"/>
    </location>
    <ligand>
        <name>GTP</name>
        <dbReference type="ChEBI" id="CHEBI:37565"/>
    </ligand>
</feature>
<dbReference type="EC" id="3.6.5.-" evidence="3"/>
<name>A0A501W093_9BACT</name>
<dbReference type="CDD" id="cd03691">
    <property type="entry name" value="BipA_TypA_II"/>
    <property type="match status" value="1"/>
</dbReference>
<dbReference type="SUPFAM" id="SSF50447">
    <property type="entry name" value="Translation proteins"/>
    <property type="match status" value="1"/>
</dbReference>
<dbReference type="Gene3D" id="2.40.50.250">
    <property type="entry name" value="bipa protein"/>
    <property type="match status" value="1"/>
</dbReference>
<keyword evidence="3" id="KW-0963">Cytoplasm</keyword>
<evidence type="ECO:0000259" key="4">
    <source>
        <dbReference type="PROSITE" id="PS51722"/>
    </source>
</evidence>
<dbReference type="InterPro" id="IPR000795">
    <property type="entry name" value="T_Tr_GTP-bd_dom"/>
</dbReference>
<dbReference type="PRINTS" id="PR00315">
    <property type="entry name" value="ELONGATNFCT"/>
</dbReference>
<sequence length="602" mass="67376">MQNIRNIAIIAHVDHGKTTLVDKIIHASKLFAEHQQFDDLILDNNDLERERGITIVSKNVSVRYKDVKINIIDTPGHADFGGEVERVLKMADGVLLLVDAFEGAMPQTRFVLSKAIQLGLKPIVVVNKVDKENCRPDEVHEQVFDLMFNLDATEDQLDFTTLYGSSKQGWMSTDWTQPTDNITPLLDAIIDVIPAAPYREGSPQMQITSLDYSSFVGRIAIGRVHRGTLKEGMPISLCKADGTMKKGKIAELQVFEGLGKKTVQEVSAGEICAVTGIEGFDIGDTIADAENPEPLARIAIDEPTMNMLFTINNSPFFGKEGKFVTSRHLRDRLFKETEKNLALRVQETDREDTFLVFGRGILHLSVLIETMRREGYELQVGQPQVIYKEIDGVRHEPIEHMVVDVPEETAGKVIELVTQRKGELTIMEPKGDLQHLEFNIPARGLIGLRNNVLTATAGEAIMNHRFLAYEPHKGNIPSRNNGSIISMEQGPGTAYSIDKLQDRGVFFVDPGVDVYMGQVIGEHSRQNDITVNIQKGKKLTNMRASGSDNNVKIAPAKKFSLEEAMEYIQKDELLEVTPKSIRMRKIYLDENERNRMSRADNA</sequence>
<keyword evidence="3" id="KW-0378">Hydrolase</keyword>
<dbReference type="InterPro" id="IPR000640">
    <property type="entry name" value="EFG_V-like"/>
</dbReference>
<dbReference type="InterPro" id="IPR048876">
    <property type="entry name" value="BipA_C"/>
</dbReference>
<organism evidence="5 6">
    <name type="scientific">Pontibacter mangrovi</name>
    <dbReference type="NCBI Taxonomy" id="2589816"/>
    <lineage>
        <taxon>Bacteria</taxon>
        <taxon>Pseudomonadati</taxon>
        <taxon>Bacteroidota</taxon>
        <taxon>Cytophagia</taxon>
        <taxon>Cytophagales</taxon>
        <taxon>Hymenobacteraceae</taxon>
        <taxon>Pontibacter</taxon>
    </lineage>
</organism>
<comment type="function">
    <text evidence="3">A 50S ribosomal subunit assembly protein with GTPase activity, required for 50S subunit assembly at low temperatures, may also play a role in translation. Binds GTP and analogs. Binds the 70S ribosome between the 30S and 50S subunits, in a similar position as ribosome-bound EF-G; it contacts a number of ribosomal proteins, both rRNAs and the A-site tRNA.</text>
</comment>
<dbReference type="CDD" id="cd03710">
    <property type="entry name" value="BipA_TypA_C"/>
    <property type="match status" value="1"/>
</dbReference>
<dbReference type="Pfam" id="PF03144">
    <property type="entry name" value="GTP_EFTU_D2"/>
    <property type="match status" value="1"/>
</dbReference>
<comment type="caution">
    <text evidence="5">The sequence shown here is derived from an EMBL/GenBank/DDBJ whole genome shotgun (WGS) entry which is preliminary data.</text>
</comment>
<keyword evidence="3" id="KW-0547">Nucleotide-binding</keyword>
<dbReference type="PANTHER" id="PTHR42908:SF8">
    <property type="entry name" value="TR-TYPE G DOMAIN-CONTAINING PROTEIN"/>
    <property type="match status" value="1"/>
</dbReference>
<dbReference type="FunFam" id="3.30.70.870:FF:000003">
    <property type="entry name" value="GTP-binding protein TypA"/>
    <property type="match status" value="1"/>
</dbReference>
<feature type="binding site" evidence="3">
    <location>
        <begin position="14"/>
        <end position="19"/>
    </location>
    <ligand>
        <name>GTP</name>
        <dbReference type="ChEBI" id="CHEBI:37565"/>
    </ligand>
</feature>
<evidence type="ECO:0000256" key="1">
    <source>
        <dbReference type="ARBA" id="ARBA00023134"/>
    </source>
</evidence>
<dbReference type="GO" id="GO:0005525">
    <property type="term" value="F:GTP binding"/>
    <property type="evidence" value="ECO:0007669"/>
    <property type="project" value="UniProtKB-UniRule"/>
</dbReference>
<accession>A0A501W093</accession>
<dbReference type="Gene3D" id="3.40.50.300">
    <property type="entry name" value="P-loop containing nucleotide triphosphate hydrolases"/>
    <property type="match status" value="1"/>
</dbReference>
<keyword evidence="3" id="KW-0690">Ribosome biogenesis</keyword>
<dbReference type="InterPro" id="IPR047041">
    <property type="entry name" value="BipA_GTP-bd_dom"/>
</dbReference>
<keyword evidence="6" id="KW-1185">Reference proteome</keyword>
<dbReference type="FunFam" id="2.40.50.250:FF:000001">
    <property type="entry name" value="GTP-binding protein TypA"/>
    <property type="match status" value="1"/>
</dbReference>
<dbReference type="GO" id="GO:1990904">
    <property type="term" value="C:ribonucleoprotein complex"/>
    <property type="evidence" value="ECO:0007669"/>
    <property type="project" value="TreeGrafter"/>
</dbReference>
<dbReference type="Pfam" id="PF00679">
    <property type="entry name" value="EFG_C"/>
    <property type="match status" value="1"/>
</dbReference>
<dbReference type="Gene3D" id="3.30.70.870">
    <property type="entry name" value="Elongation Factor G (Translational Gtpase), domain 3"/>
    <property type="match status" value="1"/>
</dbReference>
<dbReference type="InterPro" id="IPR047042">
    <property type="entry name" value="BipA_II"/>
</dbReference>
<dbReference type="PANTHER" id="PTHR42908">
    <property type="entry name" value="TRANSLATION ELONGATION FACTOR-RELATED"/>
    <property type="match status" value="1"/>
</dbReference>
<comment type="subunit">
    <text evidence="3">Monomer.</text>
</comment>
<dbReference type="InterPro" id="IPR027417">
    <property type="entry name" value="P-loop_NTPase"/>
</dbReference>
<dbReference type="InterPro" id="IPR004161">
    <property type="entry name" value="EFTu-like_2"/>
</dbReference>
<dbReference type="OrthoDB" id="9801591at2"/>
<dbReference type="AlphaFoldDB" id="A0A501W093"/>
<dbReference type="CDD" id="cd01891">
    <property type="entry name" value="TypA_BipA"/>
    <property type="match status" value="1"/>
</dbReference>
<comment type="subcellular location">
    <subcellularLocation>
        <location evidence="3">Cytoplasm</location>
    </subcellularLocation>
    <text evidence="3">Binds to ribosomes.</text>
</comment>
<dbReference type="SUPFAM" id="SSF52540">
    <property type="entry name" value="P-loop containing nucleoside triphosphate hydrolases"/>
    <property type="match status" value="1"/>
</dbReference>
<protein>
    <recommendedName>
        <fullName evidence="3">Large ribosomal subunit assembly factor BipA</fullName>
        <ecNumber evidence="3">3.6.5.-</ecNumber>
    </recommendedName>
    <alternativeName>
        <fullName evidence="3">GTP-binding protein BipA</fullName>
    </alternativeName>
</protein>